<accession>A0A8S9ZWF9</accession>
<name>A0A8S9ZWF9_9BILA</name>
<dbReference type="Proteomes" id="UP000605970">
    <property type="component" value="Unassembled WGS sequence"/>
</dbReference>
<keyword evidence="1" id="KW-1133">Transmembrane helix</keyword>
<evidence type="ECO:0000256" key="1">
    <source>
        <dbReference type="SAM" id="Phobius"/>
    </source>
</evidence>
<keyword evidence="1" id="KW-0812">Transmembrane</keyword>
<organism evidence="2 3">
    <name type="scientific">Meloidogyne graminicola</name>
    <dbReference type="NCBI Taxonomy" id="189291"/>
    <lineage>
        <taxon>Eukaryota</taxon>
        <taxon>Metazoa</taxon>
        <taxon>Ecdysozoa</taxon>
        <taxon>Nematoda</taxon>
        <taxon>Chromadorea</taxon>
        <taxon>Rhabditida</taxon>
        <taxon>Tylenchina</taxon>
        <taxon>Tylenchomorpha</taxon>
        <taxon>Tylenchoidea</taxon>
        <taxon>Meloidogynidae</taxon>
        <taxon>Meloidogyninae</taxon>
        <taxon>Meloidogyne</taxon>
    </lineage>
</organism>
<evidence type="ECO:0000313" key="2">
    <source>
        <dbReference type="EMBL" id="KAF7637637.1"/>
    </source>
</evidence>
<dbReference type="EMBL" id="JABEBT010000018">
    <property type="protein sequence ID" value="KAF7637637.1"/>
    <property type="molecule type" value="Genomic_DNA"/>
</dbReference>
<comment type="caution">
    <text evidence="2">The sequence shown here is derived from an EMBL/GenBank/DDBJ whole genome shotgun (WGS) entry which is preliminary data.</text>
</comment>
<proteinExistence type="predicted"/>
<sequence length="112" mass="12849">MPKKRKQINIFFNFKICLAIIILIDSKQHLLFSSLFFASSENNTSAKELFNWLNYQNESNYSPISPSSPELLIKLDNTKKEINGLSLSQIISSSINLIETENDKINKIIIIE</sequence>
<evidence type="ECO:0000313" key="3">
    <source>
        <dbReference type="Proteomes" id="UP000605970"/>
    </source>
</evidence>
<protein>
    <submittedName>
        <fullName evidence="2">Uncharacterized protein</fullName>
    </submittedName>
</protein>
<gene>
    <name evidence="2" type="ORF">Mgra_00002894</name>
</gene>
<feature type="transmembrane region" description="Helical" evidence="1">
    <location>
        <begin position="7"/>
        <end position="24"/>
    </location>
</feature>
<dbReference type="AlphaFoldDB" id="A0A8S9ZWF9"/>
<keyword evidence="3" id="KW-1185">Reference proteome</keyword>
<reference evidence="2" key="1">
    <citation type="journal article" date="2020" name="Ecol. Evol.">
        <title>Genome structure and content of the rice root-knot nematode (Meloidogyne graminicola).</title>
        <authorList>
            <person name="Phan N.T."/>
            <person name="Danchin E.G.J."/>
            <person name="Klopp C."/>
            <person name="Perfus-Barbeoch L."/>
            <person name="Kozlowski D.K."/>
            <person name="Koutsovoulos G.D."/>
            <person name="Lopez-Roques C."/>
            <person name="Bouchez O."/>
            <person name="Zahm M."/>
            <person name="Besnard G."/>
            <person name="Bellafiore S."/>
        </authorList>
    </citation>
    <scope>NUCLEOTIDE SEQUENCE</scope>
    <source>
        <strain evidence="2">VN-18</strain>
    </source>
</reference>
<keyword evidence="1" id="KW-0472">Membrane</keyword>